<feature type="transmembrane region" description="Helical" evidence="9">
    <location>
        <begin position="46"/>
        <end position="72"/>
    </location>
</feature>
<feature type="transmembrane region" description="Helical" evidence="9">
    <location>
        <begin position="352"/>
        <end position="372"/>
    </location>
</feature>
<dbReference type="PANTHER" id="PTHR30588">
    <property type="entry name" value="BRANCHED-CHAIN AMINO ACID TRANSPORT SYSTEM 2 CARRIER PROTEIN"/>
    <property type="match status" value="1"/>
</dbReference>
<evidence type="ECO:0000256" key="9">
    <source>
        <dbReference type="RuleBase" id="RU362122"/>
    </source>
</evidence>
<feature type="transmembrane region" description="Helical" evidence="9">
    <location>
        <begin position="232"/>
        <end position="258"/>
    </location>
</feature>
<keyword evidence="3 9" id="KW-0813">Transport</keyword>
<sequence length="447" mass="47538">MRGLSIHPLTKKDLITFGLMMFSIYFGAGNLIFAPVLGQAAGENTFVAMLGFMTTGIGLPLLGITAIALCGGDYAPLFRKRTSPWFAAALLVLLYLIIGPLFAMPRSGAVSFEIGIRPFLSADNIALGQLIYTAIFFSAAHYLALTPSKIVDRVGKILTPALLIVLLILFVRAFQMPLGDILPATGNYIDAPFAQGFQDGYQTMDLLASIGIGALVANAIRLRGVTDSRAIGLTCLCSGLMTVILMTAVYGSLAYLGATSTAVLSHSENGGQLLSNAVGIFFGAGGNLLLAVIIGLACLTTTCGINSSAAMYFNRLFDGRITYERLLLLFNLVSFAISNIGLTQIIAITIPFLIAIYPLVIVFVIISLFDFYTGRHKAIYQYAVGFTLVFSVIDGLRVAGISSTALDALLAAHLPFYDITMGWVCPAIVGALVGFVVSQFQTTRAEA</sequence>
<dbReference type="Pfam" id="PF05525">
    <property type="entry name" value="Branch_AA_trans"/>
    <property type="match status" value="1"/>
</dbReference>
<dbReference type="PANTHER" id="PTHR30588:SF0">
    <property type="entry name" value="BRANCHED-CHAIN AMINO ACID PERMEASE BRNQ"/>
    <property type="match status" value="1"/>
</dbReference>
<comment type="subcellular location">
    <subcellularLocation>
        <location evidence="1 9">Cell membrane</location>
        <topology evidence="1 9">Multi-pass membrane protein</topology>
    </subcellularLocation>
</comment>
<keyword evidence="6 9" id="KW-0029">Amino-acid transport</keyword>
<evidence type="ECO:0000256" key="2">
    <source>
        <dbReference type="ARBA" id="ARBA00008540"/>
    </source>
</evidence>
<reference evidence="10 11" key="1">
    <citation type="submission" date="2010-08" db="EMBL/GenBank/DDBJ databases">
        <authorList>
            <person name="Weinstock G."/>
            <person name="Sodergren E."/>
            <person name="Clifton S."/>
            <person name="Fulton L."/>
            <person name="Fulton B."/>
            <person name="Courtney L."/>
            <person name="Fronick C."/>
            <person name="Harrison M."/>
            <person name="Strong C."/>
            <person name="Farmer C."/>
            <person name="Delahaunty K."/>
            <person name="Markovic C."/>
            <person name="Hall O."/>
            <person name="Minx P."/>
            <person name="Tomlinson C."/>
            <person name="Mitreva M."/>
            <person name="Hou S."/>
            <person name="Chen J."/>
            <person name="Wollam A."/>
            <person name="Pepin K.H."/>
            <person name="Johnson M."/>
            <person name="Bhonagiri V."/>
            <person name="Zhang X."/>
            <person name="Suruliraj S."/>
            <person name="Warren W."/>
            <person name="Chinwalla A."/>
            <person name="Mardis E.R."/>
            <person name="Wilson R.K."/>
        </authorList>
    </citation>
    <scope>NUCLEOTIDE SEQUENCE [LARGE SCALE GENOMIC DNA]</scope>
    <source>
        <strain evidence="10 11">F0399</strain>
    </source>
</reference>
<dbReference type="GO" id="GO:0005886">
    <property type="term" value="C:plasma membrane"/>
    <property type="evidence" value="ECO:0007669"/>
    <property type="project" value="UniProtKB-SubCell"/>
</dbReference>
<feature type="transmembrane region" description="Helical" evidence="9">
    <location>
        <begin position="326"/>
        <end position="346"/>
    </location>
</feature>
<keyword evidence="4" id="KW-1003">Cell membrane</keyword>
<protein>
    <recommendedName>
        <fullName evidence="9">Branched-chain amino acid transport system carrier protein</fullName>
    </recommendedName>
</protein>
<evidence type="ECO:0000256" key="6">
    <source>
        <dbReference type="ARBA" id="ARBA00022970"/>
    </source>
</evidence>
<feature type="transmembrane region" description="Helical" evidence="9">
    <location>
        <begin position="379"/>
        <end position="399"/>
    </location>
</feature>
<feature type="transmembrane region" description="Helical" evidence="9">
    <location>
        <begin position="278"/>
        <end position="305"/>
    </location>
</feature>
<feature type="transmembrane region" description="Helical" evidence="9">
    <location>
        <begin position="84"/>
        <end position="105"/>
    </location>
</feature>
<feature type="transmembrane region" description="Helical" evidence="9">
    <location>
        <begin position="419"/>
        <end position="437"/>
    </location>
</feature>
<dbReference type="HOGENOM" id="CLU_036807_0_1_9"/>
<dbReference type="GO" id="GO:0015820">
    <property type="term" value="P:L-leucine transport"/>
    <property type="evidence" value="ECO:0007669"/>
    <property type="project" value="TreeGrafter"/>
</dbReference>
<evidence type="ECO:0000256" key="7">
    <source>
        <dbReference type="ARBA" id="ARBA00022989"/>
    </source>
</evidence>
<evidence type="ECO:0000313" key="10">
    <source>
        <dbReference type="EMBL" id="EFW29699.1"/>
    </source>
</evidence>
<evidence type="ECO:0000256" key="3">
    <source>
        <dbReference type="ARBA" id="ARBA00022448"/>
    </source>
</evidence>
<feature type="transmembrane region" description="Helical" evidence="9">
    <location>
        <begin position="157"/>
        <end position="174"/>
    </location>
</feature>
<name>E7N2D6_9FIRM</name>
<keyword evidence="11" id="KW-1185">Reference proteome</keyword>
<dbReference type="GO" id="GO:0015188">
    <property type="term" value="F:L-isoleucine transmembrane transporter activity"/>
    <property type="evidence" value="ECO:0007669"/>
    <property type="project" value="TreeGrafter"/>
</dbReference>
<dbReference type="GO" id="GO:0005304">
    <property type="term" value="F:L-valine transmembrane transporter activity"/>
    <property type="evidence" value="ECO:0007669"/>
    <property type="project" value="TreeGrafter"/>
</dbReference>
<dbReference type="InterPro" id="IPR004685">
    <property type="entry name" value="Brnchd-chn_aa_trnsp_Livcs"/>
</dbReference>
<comment type="function">
    <text evidence="9">Component of the transport system for branched-chain amino acids.</text>
</comment>
<dbReference type="GO" id="GO:0015818">
    <property type="term" value="P:isoleucine transport"/>
    <property type="evidence" value="ECO:0007669"/>
    <property type="project" value="TreeGrafter"/>
</dbReference>
<dbReference type="NCBIfam" id="TIGR00796">
    <property type="entry name" value="livcs"/>
    <property type="match status" value="1"/>
</dbReference>
<dbReference type="RefSeq" id="WP_009349812.1">
    <property type="nucleotide sequence ID" value="NZ_GL638136.1"/>
</dbReference>
<comment type="similarity">
    <text evidence="2 9">Belongs to the branched chain amino acid transporter family.</text>
</comment>
<comment type="caution">
    <text evidence="10">The sequence shown here is derived from an EMBL/GenBank/DDBJ whole genome shotgun (WGS) entry which is preliminary data.</text>
</comment>
<dbReference type="AlphaFoldDB" id="E7N2D6"/>
<evidence type="ECO:0000256" key="1">
    <source>
        <dbReference type="ARBA" id="ARBA00004651"/>
    </source>
</evidence>
<keyword evidence="7 9" id="KW-1133">Transmembrane helix</keyword>
<keyword evidence="5 9" id="KW-0812">Transmembrane</keyword>
<feature type="transmembrane region" description="Helical" evidence="9">
    <location>
        <begin position="14"/>
        <end position="34"/>
    </location>
</feature>
<gene>
    <name evidence="10" type="primary">brnQ</name>
    <name evidence="10" type="ORF">HMPREF9555_01150</name>
</gene>
<evidence type="ECO:0000256" key="5">
    <source>
        <dbReference type="ARBA" id="ARBA00022692"/>
    </source>
</evidence>
<dbReference type="GO" id="GO:0015190">
    <property type="term" value="F:L-leucine transmembrane transporter activity"/>
    <property type="evidence" value="ECO:0007669"/>
    <property type="project" value="TreeGrafter"/>
</dbReference>
<organism evidence="10 11">
    <name type="scientific">Selenomonas artemidis F0399</name>
    <dbReference type="NCBI Taxonomy" id="749551"/>
    <lineage>
        <taxon>Bacteria</taxon>
        <taxon>Bacillati</taxon>
        <taxon>Bacillota</taxon>
        <taxon>Negativicutes</taxon>
        <taxon>Selenomonadales</taxon>
        <taxon>Selenomonadaceae</taxon>
        <taxon>Selenomonas</taxon>
    </lineage>
</organism>
<feature type="transmembrane region" description="Helical" evidence="9">
    <location>
        <begin position="201"/>
        <end position="220"/>
    </location>
</feature>
<evidence type="ECO:0000313" key="11">
    <source>
        <dbReference type="Proteomes" id="UP000004633"/>
    </source>
</evidence>
<keyword evidence="8 9" id="KW-0472">Membrane</keyword>
<evidence type="ECO:0000256" key="4">
    <source>
        <dbReference type="ARBA" id="ARBA00022475"/>
    </source>
</evidence>
<feature type="transmembrane region" description="Helical" evidence="9">
    <location>
        <begin position="125"/>
        <end position="145"/>
    </location>
</feature>
<proteinExistence type="inferred from homology"/>
<accession>E7N2D6</accession>
<dbReference type="Proteomes" id="UP000004633">
    <property type="component" value="Unassembled WGS sequence"/>
</dbReference>
<dbReference type="EMBL" id="AECV01000017">
    <property type="protein sequence ID" value="EFW29699.1"/>
    <property type="molecule type" value="Genomic_DNA"/>
</dbReference>
<evidence type="ECO:0000256" key="8">
    <source>
        <dbReference type="ARBA" id="ARBA00023136"/>
    </source>
</evidence>